<name>A0ABY9XXQ7_9FLAO</name>
<evidence type="ECO:0000259" key="1">
    <source>
        <dbReference type="PROSITE" id="PS50914"/>
    </source>
</evidence>
<dbReference type="PANTHER" id="PTHR34606:SF15">
    <property type="entry name" value="BON DOMAIN-CONTAINING PROTEIN"/>
    <property type="match status" value="1"/>
</dbReference>
<reference evidence="2 3" key="1">
    <citation type="submission" date="2023-09" db="EMBL/GenBank/DDBJ databases">
        <title>Thalassobella suaedae gen. nov., sp. nov., a marine bacterium of the family Flavobacteriaceae isolated from a halophyte Suaeda japonica.</title>
        <authorList>
            <person name="Lee S.Y."/>
            <person name="Hwang C.Y."/>
        </authorList>
    </citation>
    <scope>NUCLEOTIDE SEQUENCE [LARGE SCALE GENOMIC DNA]</scope>
    <source>
        <strain evidence="2 3">HL-DH14</strain>
    </source>
</reference>
<dbReference type="InterPro" id="IPR007055">
    <property type="entry name" value="BON_dom"/>
</dbReference>
<feature type="domain" description="BON" evidence="1">
    <location>
        <begin position="3"/>
        <end position="71"/>
    </location>
</feature>
<gene>
    <name evidence="2" type="ORF">RHP51_08325</name>
</gene>
<dbReference type="PROSITE" id="PS50914">
    <property type="entry name" value="BON"/>
    <property type="match status" value="1"/>
</dbReference>
<dbReference type="InterPro" id="IPR051686">
    <property type="entry name" value="Lipoprotein_DolP"/>
</dbReference>
<evidence type="ECO:0000313" key="2">
    <source>
        <dbReference type="EMBL" id="WNH10638.1"/>
    </source>
</evidence>
<evidence type="ECO:0000313" key="3">
    <source>
        <dbReference type="Proteomes" id="UP001302806"/>
    </source>
</evidence>
<protein>
    <submittedName>
        <fullName evidence="2">BON domain-containing protein</fullName>
    </submittedName>
</protein>
<proteinExistence type="predicted"/>
<dbReference type="Proteomes" id="UP001302806">
    <property type="component" value="Chromosome"/>
</dbReference>
<dbReference type="PANTHER" id="PTHR34606">
    <property type="entry name" value="BON DOMAIN-CONTAINING PROTEIN"/>
    <property type="match status" value="1"/>
</dbReference>
<sequence length="125" mass="13906">MRTDSKIKEDVLDELAWQPNIDETQIGVLVDNGVVTLTGTVDSYSKKVTAEKAVKSVFGVRAVAEDIEVKFGTSSQKTDTEIAKASADALKWNTSVPENKISIKVDDGWVYLTGTVMWDYQKQYR</sequence>
<dbReference type="InterPro" id="IPR014004">
    <property type="entry name" value="Transpt-assoc_nodulatn_dom_bac"/>
</dbReference>
<accession>A0ABY9XXQ7</accession>
<dbReference type="SMART" id="SM00749">
    <property type="entry name" value="BON"/>
    <property type="match status" value="1"/>
</dbReference>
<dbReference type="Pfam" id="PF04972">
    <property type="entry name" value="BON"/>
    <property type="match status" value="2"/>
</dbReference>
<organism evidence="2 3">
    <name type="scientific">Thalassobellus suaedae</name>
    <dbReference type="NCBI Taxonomy" id="3074124"/>
    <lineage>
        <taxon>Bacteria</taxon>
        <taxon>Pseudomonadati</taxon>
        <taxon>Bacteroidota</taxon>
        <taxon>Flavobacteriia</taxon>
        <taxon>Flavobacteriales</taxon>
        <taxon>Flavobacteriaceae</taxon>
        <taxon>Thalassobellus</taxon>
    </lineage>
</organism>
<dbReference type="Gene3D" id="3.30.1340.30">
    <property type="match status" value="2"/>
</dbReference>
<dbReference type="EMBL" id="CP134537">
    <property type="protein sequence ID" value="WNH10638.1"/>
    <property type="molecule type" value="Genomic_DNA"/>
</dbReference>
<dbReference type="RefSeq" id="WP_415866883.1">
    <property type="nucleotide sequence ID" value="NZ_CP134537.1"/>
</dbReference>